<accession>A0A2N8Z9P3</accession>
<keyword evidence="2" id="KW-1185">Reference proteome</keyword>
<proteinExistence type="predicted"/>
<dbReference type="KEGG" id="vta:A0623"/>
<gene>
    <name evidence="1" type="ORF">VTAP4600_A0623</name>
</gene>
<dbReference type="EMBL" id="LT960611">
    <property type="protein sequence ID" value="SON48602.1"/>
    <property type="molecule type" value="Genomic_DNA"/>
</dbReference>
<dbReference type="Proteomes" id="UP000235828">
    <property type="component" value="Chromosome A"/>
</dbReference>
<organism evidence="1 2">
    <name type="scientific">Vibrio tapetis subsp. tapetis</name>
    <dbReference type="NCBI Taxonomy" id="1671868"/>
    <lineage>
        <taxon>Bacteria</taxon>
        <taxon>Pseudomonadati</taxon>
        <taxon>Pseudomonadota</taxon>
        <taxon>Gammaproteobacteria</taxon>
        <taxon>Vibrionales</taxon>
        <taxon>Vibrionaceae</taxon>
        <taxon>Vibrio</taxon>
    </lineage>
</organism>
<dbReference type="AlphaFoldDB" id="A0A2N8Z9P3"/>
<name>A0A2N8Z9P3_9VIBR</name>
<evidence type="ECO:0000313" key="1">
    <source>
        <dbReference type="EMBL" id="SON48602.1"/>
    </source>
</evidence>
<protein>
    <submittedName>
        <fullName evidence="1">Uncharacterized protein</fullName>
    </submittedName>
</protein>
<sequence length="50" mass="5073">MAWTGLLAVNMDSVAVTESLSQCALCGQIYVESVAGSTIAPALAAAARLF</sequence>
<evidence type="ECO:0000313" key="2">
    <source>
        <dbReference type="Proteomes" id="UP000235828"/>
    </source>
</evidence>
<dbReference type="RefSeq" id="WP_172443053.1">
    <property type="nucleotide sequence ID" value="NZ_LT960611.1"/>
</dbReference>
<reference evidence="1 2" key="1">
    <citation type="submission" date="2017-10" db="EMBL/GenBank/DDBJ databases">
        <authorList>
            <person name="Banno H."/>
            <person name="Chua N.-H."/>
        </authorList>
    </citation>
    <scope>NUCLEOTIDE SEQUENCE [LARGE SCALE GENOMIC DNA]</scope>
    <source>
        <strain evidence="1">Vibrio tapetis CECT4600</strain>
    </source>
</reference>